<dbReference type="GO" id="GO:0046306">
    <property type="term" value="P:alkanesulfonate catabolic process"/>
    <property type="evidence" value="ECO:0007669"/>
    <property type="project" value="TreeGrafter"/>
</dbReference>
<evidence type="ECO:0000259" key="6">
    <source>
        <dbReference type="Pfam" id="PF00296"/>
    </source>
</evidence>
<dbReference type="RefSeq" id="WP_109274504.1">
    <property type="nucleotide sequence ID" value="NZ_QFKX01000001.1"/>
</dbReference>
<dbReference type="InterPro" id="IPR050172">
    <property type="entry name" value="SsuD_RutA_monooxygenase"/>
</dbReference>
<dbReference type="InterPro" id="IPR011251">
    <property type="entry name" value="Luciferase-like_dom"/>
</dbReference>
<protein>
    <submittedName>
        <fullName evidence="7">Dimethyl sulfone monooxygenase SfnG</fullName>
    </submittedName>
</protein>
<evidence type="ECO:0000256" key="2">
    <source>
        <dbReference type="ARBA" id="ARBA00022643"/>
    </source>
</evidence>
<dbReference type="AlphaFoldDB" id="A0A2U2RP24"/>
<dbReference type="Gene3D" id="3.20.20.30">
    <property type="entry name" value="Luciferase-like domain"/>
    <property type="match status" value="1"/>
</dbReference>
<evidence type="ECO:0000256" key="5">
    <source>
        <dbReference type="SAM" id="MobiDB-lite"/>
    </source>
</evidence>
<comment type="caution">
    <text evidence="7">The sequence shown here is derived from an EMBL/GenBank/DDBJ whole genome shotgun (WGS) entry which is preliminary data.</text>
</comment>
<keyword evidence="4 7" id="KW-0503">Monooxygenase</keyword>
<dbReference type="InterPro" id="IPR036661">
    <property type="entry name" value="Luciferase-like_sf"/>
</dbReference>
<sequence>MTTTAPVSALETPLKFAYWVPNVSGGLVVSTIEQRTDWQLPYNSSLAKIAEDSGFEYALTQTRYAASYGASQQHEASAFSLALLGATERLRVIAAFHPGMWHPGVLAKWVNTADQLSGGRAAVNIVSGWLKDEFTGFGLPWLEHDERYVRTEEFIRALRGLITEDGYSQDGQYYTIDDFTLSPKPVDVPGRAHPEIFFGGNSTAAQGVAGRVADWYFSNGRDLEGYAGNVEGVRASAEKAGRSPRFGLNGFVIARDSRKEAEETLREIVAKAHRPAVEGFQKSVQEAGASTKDGKGMWADSSFEDLVQYNDGFKTRLLGTPEEIAERIVSYKEIGVNLLLTCYLNFTEEVAGFGREVMPIVRELEKDLARKHGTELDVSQIPDVPGVSAEQATAAADATLPASGANGSNGAGADQEDAA</sequence>
<reference evidence="7 8" key="1">
    <citation type="submission" date="2018-05" db="EMBL/GenBank/DDBJ databases">
        <title>Brachybacterium sp. M1HQ-2T, whole genome shotgun sequence.</title>
        <authorList>
            <person name="Tuo L."/>
        </authorList>
    </citation>
    <scope>NUCLEOTIDE SEQUENCE [LARGE SCALE GENOMIC DNA]</scope>
    <source>
        <strain evidence="7 8">M1HQ-2</strain>
    </source>
</reference>
<evidence type="ECO:0000256" key="1">
    <source>
        <dbReference type="ARBA" id="ARBA00022630"/>
    </source>
</evidence>
<dbReference type="SUPFAM" id="SSF51679">
    <property type="entry name" value="Bacterial luciferase-like"/>
    <property type="match status" value="1"/>
</dbReference>
<keyword evidence="1" id="KW-0285">Flavoprotein</keyword>
<evidence type="ECO:0000256" key="3">
    <source>
        <dbReference type="ARBA" id="ARBA00023002"/>
    </source>
</evidence>
<feature type="compositionally biased region" description="Low complexity" evidence="5">
    <location>
        <begin position="389"/>
        <end position="413"/>
    </location>
</feature>
<gene>
    <name evidence="7" type="primary">sfnG</name>
    <name evidence="7" type="ORF">DEO23_03045</name>
</gene>
<keyword evidence="8" id="KW-1185">Reference proteome</keyword>
<dbReference type="PANTHER" id="PTHR42847">
    <property type="entry name" value="ALKANESULFONATE MONOOXYGENASE"/>
    <property type="match status" value="1"/>
</dbReference>
<feature type="domain" description="Luciferase-like" evidence="6">
    <location>
        <begin position="19"/>
        <end position="337"/>
    </location>
</feature>
<dbReference type="PANTHER" id="PTHR42847:SF4">
    <property type="entry name" value="ALKANESULFONATE MONOOXYGENASE-RELATED"/>
    <property type="match status" value="1"/>
</dbReference>
<dbReference type="EMBL" id="QFKX01000001">
    <property type="protein sequence ID" value="PWH07617.1"/>
    <property type="molecule type" value="Genomic_DNA"/>
</dbReference>
<keyword evidence="3" id="KW-0560">Oxidoreductase</keyword>
<evidence type="ECO:0000313" key="8">
    <source>
        <dbReference type="Proteomes" id="UP000245590"/>
    </source>
</evidence>
<dbReference type="InterPro" id="IPR024014">
    <property type="entry name" value="DMSO2_SphG"/>
</dbReference>
<evidence type="ECO:0000256" key="4">
    <source>
        <dbReference type="ARBA" id="ARBA00023033"/>
    </source>
</evidence>
<accession>A0A2U2RP24</accession>
<dbReference type="Pfam" id="PF00296">
    <property type="entry name" value="Bac_luciferase"/>
    <property type="match status" value="1"/>
</dbReference>
<dbReference type="NCBIfam" id="TIGR04021">
    <property type="entry name" value="LLM_DMSO2_sfnG"/>
    <property type="match status" value="1"/>
</dbReference>
<dbReference type="GO" id="GO:0008726">
    <property type="term" value="F:alkanesulfonate monooxygenase activity"/>
    <property type="evidence" value="ECO:0007669"/>
    <property type="project" value="TreeGrafter"/>
</dbReference>
<keyword evidence="2" id="KW-0288">FMN</keyword>
<name>A0A2U2RP24_9MICO</name>
<dbReference type="CDD" id="cd01094">
    <property type="entry name" value="Alkanesulfonate_monoxygenase"/>
    <property type="match status" value="1"/>
</dbReference>
<proteinExistence type="predicted"/>
<evidence type="ECO:0000313" key="7">
    <source>
        <dbReference type="EMBL" id="PWH07617.1"/>
    </source>
</evidence>
<dbReference type="Proteomes" id="UP000245590">
    <property type="component" value="Unassembled WGS sequence"/>
</dbReference>
<feature type="region of interest" description="Disordered" evidence="5">
    <location>
        <begin position="379"/>
        <end position="419"/>
    </location>
</feature>
<dbReference type="OrthoDB" id="9814695at2"/>
<organism evidence="7 8">
    <name type="scientific">Brachybacterium endophyticum</name>
    <dbReference type="NCBI Taxonomy" id="2182385"/>
    <lineage>
        <taxon>Bacteria</taxon>
        <taxon>Bacillati</taxon>
        <taxon>Actinomycetota</taxon>
        <taxon>Actinomycetes</taxon>
        <taxon>Micrococcales</taxon>
        <taxon>Dermabacteraceae</taxon>
        <taxon>Brachybacterium</taxon>
    </lineage>
</organism>